<comment type="caution">
    <text evidence="5">The sequence shown here is derived from an EMBL/GenBank/DDBJ whole genome shotgun (WGS) entry which is preliminary data.</text>
</comment>
<dbReference type="GO" id="GO:0016138">
    <property type="term" value="P:glycoside biosynthetic process"/>
    <property type="evidence" value="ECO:0007669"/>
    <property type="project" value="UniProtKB-ARBA"/>
</dbReference>
<dbReference type="FunFam" id="3.40.50.2000:FF:000060">
    <property type="entry name" value="Glycosyltransferase"/>
    <property type="match status" value="1"/>
</dbReference>
<dbReference type="Proteomes" id="UP001291623">
    <property type="component" value="Unassembled WGS sequence"/>
</dbReference>
<evidence type="ECO:0000256" key="1">
    <source>
        <dbReference type="ARBA" id="ARBA00009995"/>
    </source>
</evidence>
<comment type="similarity">
    <text evidence="1">Belongs to the UDP-glycosyltransferase family.</text>
</comment>
<evidence type="ECO:0000259" key="4">
    <source>
        <dbReference type="Pfam" id="PF26168"/>
    </source>
</evidence>
<evidence type="ECO:0000256" key="2">
    <source>
        <dbReference type="ARBA" id="ARBA00022676"/>
    </source>
</evidence>
<accession>A0AAE1R3U1</accession>
<evidence type="ECO:0000313" key="6">
    <source>
        <dbReference type="Proteomes" id="UP001291623"/>
    </source>
</evidence>
<protein>
    <recommendedName>
        <fullName evidence="4">Glycosyltransferase N-terminal domain-containing protein</fullName>
    </recommendedName>
</protein>
<dbReference type="Pfam" id="PF26168">
    <property type="entry name" value="Glyco_transf_N"/>
    <property type="match status" value="1"/>
</dbReference>
<keyword evidence="6" id="KW-1185">Reference proteome</keyword>
<dbReference type="PANTHER" id="PTHR48044">
    <property type="entry name" value="GLYCOSYLTRANSFERASE"/>
    <property type="match status" value="1"/>
</dbReference>
<keyword evidence="3" id="KW-0808">Transferase</keyword>
<dbReference type="EMBL" id="JAVYJV010000020">
    <property type="protein sequence ID" value="KAK4344406.1"/>
    <property type="molecule type" value="Genomic_DNA"/>
</dbReference>
<dbReference type="Gene3D" id="3.40.50.2000">
    <property type="entry name" value="Glycogen Phosphorylase B"/>
    <property type="match status" value="2"/>
</dbReference>
<dbReference type="InterPro" id="IPR002213">
    <property type="entry name" value="UDP_glucos_trans"/>
</dbReference>
<dbReference type="AlphaFoldDB" id="A0AAE1R3U1"/>
<dbReference type="PANTHER" id="PTHR48044:SF11">
    <property type="entry name" value="GLYCOSYLTRANSFERASE"/>
    <property type="match status" value="1"/>
</dbReference>
<evidence type="ECO:0000313" key="5">
    <source>
        <dbReference type="EMBL" id="KAK4344406.1"/>
    </source>
</evidence>
<feature type="domain" description="Glycosyltransferase N-terminal" evidence="4">
    <location>
        <begin position="3"/>
        <end position="58"/>
    </location>
</feature>
<dbReference type="CDD" id="cd03784">
    <property type="entry name" value="GT1_Gtf-like"/>
    <property type="match status" value="1"/>
</dbReference>
<evidence type="ECO:0000256" key="3">
    <source>
        <dbReference type="ARBA" id="ARBA00022679"/>
    </source>
</evidence>
<dbReference type="InterPro" id="IPR058980">
    <property type="entry name" value="Glyco_transf_N"/>
</dbReference>
<proteinExistence type="inferred from homology"/>
<gene>
    <name evidence="5" type="ORF">RND71_037500</name>
</gene>
<name>A0AAE1R3U1_9SOLA</name>
<dbReference type="Pfam" id="PF00201">
    <property type="entry name" value="UDPGT"/>
    <property type="match status" value="1"/>
</dbReference>
<reference evidence="5" key="1">
    <citation type="submission" date="2023-12" db="EMBL/GenBank/DDBJ databases">
        <title>Genome assembly of Anisodus tanguticus.</title>
        <authorList>
            <person name="Wang Y.-J."/>
        </authorList>
    </citation>
    <scope>NUCLEOTIDE SEQUENCE</scope>
    <source>
        <strain evidence="5">KB-2021</strain>
        <tissue evidence="5">Leaf</tissue>
    </source>
</reference>
<keyword evidence="2" id="KW-0328">Glycosyltransferase</keyword>
<dbReference type="SUPFAM" id="SSF53756">
    <property type="entry name" value="UDP-Glycosyltransferase/glycogen phosphorylase"/>
    <property type="match status" value="1"/>
</dbReference>
<organism evidence="5 6">
    <name type="scientific">Anisodus tanguticus</name>
    <dbReference type="NCBI Taxonomy" id="243964"/>
    <lineage>
        <taxon>Eukaryota</taxon>
        <taxon>Viridiplantae</taxon>
        <taxon>Streptophyta</taxon>
        <taxon>Embryophyta</taxon>
        <taxon>Tracheophyta</taxon>
        <taxon>Spermatophyta</taxon>
        <taxon>Magnoliopsida</taxon>
        <taxon>eudicotyledons</taxon>
        <taxon>Gunneridae</taxon>
        <taxon>Pentapetalae</taxon>
        <taxon>asterids</taxon>
        <taxon>lamiids</taxon>
        <taxon>Solanales</taxon>
        <taxon>Solanaceae</taxon>
        <taxon>Solanoideae</taxon>
        <taxon>Hyoscyameae</taxon>
        <taxon>Anisodus</taxon>
    </lineage>
</organism>
<dbReference type="GO" id="GO:0008194">
    <property type="term" value="F:UDP-glycosyltransferase activity"/>
    <property type="evidence" value="ECO:0007669"/>
    <property type="project" value="InterPro"/>
</dbReference>
<sequence length="286" mass="32295">MESCFGPYMAMFVKMEREWKLNSGEFINSCREVEGKYLDLLANESTDKKPLWAIGPLHMLLLESHDSSSSTTSHECLAFLDEQDVNSVIFVSFGTNTKFSQEQVNELAIGLEQSNHKFIWVLRGADKKMDTEKCEGKDGNFELPKGFQERVEGRGMVMRNWVPQLEILEHSSTGRFLSHCGWNSCLESICMGVPIAAWPNNADQPYNAVFVTDVLRIGISVWSWAQREELMTAASVEKAVKTLMGSTEGEGMRQRAVELSNKIKNFVGHGGLARKEMESFISYITR</sequence>